<dbReference type="VEuPathDB" id="CryptoDB:Vbra_19899"/>
<dbReference type="PROSITE" id="PS50222">
    <property type="entry name" value="EF_HAND_2"/>
    <property type="match status" value="4"/>
</dbReference>
<dbReference type="SMART" id="SM00220">
    <property type="entry name" value="S_TKc"/>
    <property type="match status" value="1"/>
</dbReference>
<dbReference type="Pfam" id="PF00069">
    <property type="entry name" value="Pkinase"/>
    <property type="match status" value="1"/>
</dbReference>
<feature type="region of interest" description="Disordered" evidence="15">
    <location>
        <begin position="102"/>
        <end position="208"/>
    </location>
</feature>
<dbReference type="InterPro" id="IPR000719">
    <property type="entry name" value="Prot_kinase_dom"/>
</dbReference>
<keyword evidence="7 14" id="KW-0547">Nucleotide-binding</keyword>
<keyword evidence="5" id="KW-0479">Metal-binding</keyword>
<dbReference type="PANTHER" id="PTHR24349">
    <property type="entry name" value="SERINE/THREONINE-PROTEIN KINASE"/>
    <property type="match status" value="1"/>
</dbReference>
<dbReference type="GO" id="GO:0004674">
    <property type="term" value="F:protein serine/threonine kinase activity"/>
    <property type="evidence" value="ECO:0007669"/>
    <property type="project" value="UniProtKB-KW"/>
</dbReference>
<dbReference type="InterPro" id="IPR008271">
    <property type="entry name" value="Ser/Thr_kinase_AS"/>
</dbReference>
<keyword evidence="9" id="KW-0106">Calcium</keyword>
<feature type="region of interest" description="Disordered" evidence="15">
    <location>
        <begin position="286"/>
        <end position="322"/>
    </location>
</feature>
<dbReference type="CDD" id="cd05117">
    <property type="entry name" value="STKc_CAMK"/>
    <property type="match status" value="1"/>
</dbReference>
<feature type="compositionally biased region" description="Basic residues" evidence="15">
    <location>
        <begin position="105"/>
        <end position="122"/>
    </location>
</feature>
<evidence type="ECO:0000256" key="15">
    <source>
        <dbReference type="SAM" id="MobiDB-lite"/>
    </source>
</evidence>
<dbReference type="PROSITE" id="PS50011">
    <property type="entry name" value="PROTEIN_KINASE_DOM"/>
    <property type="match status" value="1"/>
</dbReference>
<comment type="similarity">
    <text evidence="11">Belongs to the protein kinase superfamily. Ser/Thr protein kinase family. CDPK subfamily.</text>
</comment>
<evidence type="ECO:0000256" key="11">
    <source>
        <dbReference type="ARBA" id="ARBA00024334"/>
    </source>
</evidence>
<protein>
    <recommendedName>
        <fullName evidence="2">non-specific serine/threonine protein kinase</fullName>
        <ecNumber evidence="2">2.7.11.1</ecNumber>
    </recommendedName>
</protein>
<comment type="catalytic activity">
    <reaction evidence="13">
        <text>L-seryl-[protein] + ATP = O-phospho-L-seryl-[protein] + ADP + H(+)</text>
        <dbReference type="Rhea" id="RHEA:17989"/>
        <dbReference type="Rhea" id="RHEA-COMP:9863"/>
        <dbReference type="Rhea" id="RHEA-COMP:11604"/>
        <dbReference type="ChEBI" id="CHEBI:15378"/>
        <dbReference type="ChEBI" id="CHEBI:29999"/>
        <dbReference type="ChEBI" id="CHEBI:30616"/>
        <dbReference type="ChEBI" id="CHEBI:83421"/>
        <dbReference type="ChEBI" id="CHEBI:456216"/>
        <dbReference type="EC" id="2.7.11.1"/>
    </reaction>
</comment>
<evidence type="ECO:0000256" key="12">
    <source>
        <dbReference type="ARBA" id="ARBA00047899"/>
    </source>
</evidence>
<evidence type="ECO:0000256" key="13">
    <source>
        <dbReference type="ARBA" id="ARBA00048679"/>
    </source>
</evidence>
<dbReference type="InterPro" id="IPR011992">
    <property type="entry name" value="EF-hand-dom_pair"/>
</dbReference>
<dbReference type="InParanoid" id="A0A0G4H847"/>
<evidence type="ECO:0000256" key="8">
    <source>
        <dbReference type="ARBA" id="ARBA00022777"/>
    </source>
</evidence>
<gene>
    <name evidence="18" type="ORF">Vbra_19899</name>
</gene>
<feature type="domain" description="EF-hand" evidence="17">
    <location>
        <begin position="807"/>
        <end position="840"/>
    </location>
</feature>
<keyword evidence="8" id="KW-0418">Kinase</keyword>
<dbReference type="PROSITE" id="PS00018">
    <property type="entry name" value="EF_HAND_1"/>
    <property type="match status" value="1"/>
</dbReference>
<dbReference type="PROSITE" id="PS00107">
    <property type="entry name" value="PROTEIN_KINASE_ATP"/>
    <property type="match status" value="1"/>
</dbReference>
<evidence type="ECO:0000256" key="5">
    <source>
        <dbReference type="ARBA" id="ARBA00022723"/>
    </source>
</evidence>
<dbReference type="SUPFAM" id="SSF47473">
    <property type="entry name" value="EF-hand"/>
    <property type="match status" value="1"/>
</dbReference>
<dbReference type="FunFam" id="1.10.238.10:FF:000003">
    <property type="entry name" value="Calmodulin A"/>
    <property type="match status" value="1"/>
</dbReference>
<sequence>MSGGGVTGVPSPLSDSQLLEISGTAFRSVCVGDCVDRERNRRALSFVFERIPFVPRPGDRWYESVFQNYDTEQRGHITFNSFFDIIKQYHDFHYNKLLRTYQSRQHQHQHQHQHASRQHSQPRRSPTPPTDCSSIPTTPNLPPPPYDQDHPHHQQQQQHQQPESDSTSPSTSAAAADPLAEDEKPPGDPSVENGHVGEAGVMVNGDPRLPGAVPSYPATPLMPPGPIQYHPVAPYACTTFHPYAYDPHQQQQQQQYQAPYIDPRLYGAYAQMGVRDAAGVWHEHRRPATTNRLLTPEQERERAERRANSLDQRNGARPDTAPLRIKEHLLYPDYDDKGRKQLDKHYEFFRTGNQLGKGSFGSVEVVRHRATGRWRACKTIAIGAPEEFELVKTEIELLKKLDHPNIMRMYETYHVGCTVFLIIELCEGGPLFDKIVEYHQHKRQFITEQQVQQWMRQILSATSYCHQRRICHRDLKPENILFRTKDENSDLKVIDFGLSSTLSRIQMSAKEVKEVRKGTLGTLARLLPTLPSGKHLIPWHVRRVKMQRAGTPHYMSPEMIRGQYDEKCDCFSIGIIFYQLLSGKHPFYNPGIDNEETVKARILNEEPLMTPDALGSVSLQAKDLLKRLLDKNHRRRISACQALSHDWFRLSANHVHLSKLTPSVFEGLRDYQHHNKIKQAVLNYLAKELDERVIEDLRKKFKALDKGGDGTISLEDVKTGMRLVGYPLPPSSELSRIFESFDPTGSNRIGYNDFLSALLAKRIKYEDAVREQQLRAAFERLDVHKEGRISAAALREALTSKGMGSHLTEEQVQQCIDEIDKNRDGYIDWDEFYACMLTYL</sequence>
<evidence type="ECO:0000313" key="18">
    <source>
        <dbReference type="EMBL" id="CEM40066.1"/>
    </source>
</evidence>
<evidence type="ECO:0000256" key="1">
    <source>
        <dbReference type="ARBA" id="ARBA00001946"/>
    </source>
</evidence>
<dbReference type="Proteomes" id="UP000041254">
    <property type="component" value="Unassembled WGS sequence"/>
</dbReference>
<dbReference type="InterPro" id="IPR018247">
    <property type="entry name" value="EF_Hand_1_Ca_BS"/>
</dbReference>
<proteinExistence type="inferred from homology"/>
<evidence type="ECO:0000313" key="19">
    <source>
        <dbReference type="Proteomes" id="UP000041254"/>
    </source>
</evidence>
<dbReference type="SUPFAM" id="SSF56112">
    <property type="entry name" value="Protein kinase-like (PK-like)"/>
    <property type="match status" value="1"/>
</dbReference>
<dbReference type="Gene3D" id="3.30.200.20">
    <property type="entry name" value="Phosphorylase Kinase, domain 1"/>
    <property type="match status" value="1"/>
</dbReference>
<dbReference type="Pfam" id="PF13499">
    <property type="entry name" value="EF-hand_7"/>
    <property type="match status" value="2"/>
</dbReference>
<dbReference type="Gene3D" id="1.10.510.10">
    <property type="entry name" value="Transferase(Phosphotransferase) domain 1"/>
    <property type="match status" value="1"/>
</dbReference>
<comment type="cofactor">
    <cofactor evidence="1">
        <name>Mg(2+)</name>
        <dbReference type="ChEBI" id="CHEBI:18420"/>
    </cofactor>
</comment>
<dbReference type="OrthoDB" id="40902at2759"/>
<feature type="domain" description="EF-hand" evidence="17">
    <location>
        <begin position="729"/>
        <end position="764"/>
    </location>
</feature>
<dbReference type="STRING" id="1169540.A0A0G4H847"/>
<evidence type="ECO:0000256" key="3">
    <source>
        <dbReference type="ARBA" id="ARBA00022527"/>
    </source>
</evidence>
<evidence type="ECO:0000256" key="14">
    <source>
        <dbReference type="PROSITE-ProRule" id="PRU10141"/>
    </source>
</evidence>
<dbReference type="OMA" id="MPKDEWY"/>
<organism evidence="18 19">
    <name type="scientific">Vitrella brassicaformis (strain CCMP3155)</name>
    <dbReference type="NCBI Taxonomy" id="1169540"/>
    <lineage>
        <taxon>Eukaryota</taxon>
        <taxon>Sar</taxon>
        <taxon>Alveolata</taxon>
        <taxon>Colpodellida</taxon>
        <taxon>Vitrellaceae</taxon>
        <taxon>Vitrella</taxon>
    </lineage>
</organism>
<name>A0A0G4H847_VITBC</name>
<evidence type="ECO:0000256" key="4">
    <source>
        <dbReference type="ARBA" id="ARBA00022679"/>
    </source>
</evidence>
<dbReference type="GO" id="GO:0005524">
    <property type="term" value="F:ATP binding"/>
    <property type="evidence" value="ECO:0007669"/>
    <property type="project" value="UniProtKB-UniRule"/>
</dbReference>
<feature type="domain" description="Protein kinase" evidence="16">
    <location>
        <begin position="349"/>
        <end position="648"/>
    </location>
</feature>
<dbReference type="PhylomeDB" id="A0A0G4H847"/>
<dbReference type="InterPro" id="IPR002048">
    <property type="entry name" value="EF_hand_dom"/>
</dbReference>
<evidence type="ECO:0000256" key="2">
    <source>
        <dbReference type="ARBA" id="ARBA00012513"/>
    </source>
</evidence>
<dbReference type="SMART" id="SM00054">
    <property type="entry name" value="EFh"/>
    <property type="match status" value="5"/>
</dbReference>
<keyword evidence="10 14" id="KW-0067">ATP-binding</keyword>
<dbReference type="AlphaFoldDB" id="A0A0G4H847"/>
<evidence type="ECO:0000256" key="9">
    <source>
        <dbReference type="ARBA" id="ARBA00022837"/>
    </source>
</evidence>
<feature type="domain" description="EF-hand" evidence="17">
    <location>
        <begin position="692"/>
        <end position="727"/>
    </location>
</feature>
<evidence type="ECO:0000259" key="17">
    <source>
        <dbReference type="PROSITE" id="PS50222"/>
    </source>
</evidence>
<feature type="domain" description="EF-hand" evidence="17">
    <location>
        <begin position="769"/>
        <end position="804"/>
    </location>
</feature>
<comment type="catalytic activity">
    <reaction evidence="12">
        <text>L-threonyl-[protein] + ATP = O-phospho-L-threonyl-[protein] + ADP + H(+)</text>
        <dbReference type="Rhea" id="RHEA:46608"/>
        <dbReference type="Rhea" id="RHEA-COMP:11060"/>
        <dbReference type="Rhea" id="RHEA-COMP:11605"/>
        <dbReference type="ChEBI" id="CHEBI:15378"/>
        <dbReference type="ChEBI" id="CHEBI:30013"/>
        <dbReference type="ChEBI" id="CHEBI:30616"/>
        <dbReference type="ChEBI" id="CHEBI:61977"/>
        <dbReference type="ChEBI" id="CHEBI:456216"/>
        <dbReference type="EC" id="2.7.11.1"/>
    </reaction>
</comment>
<evidence type="ECO:0000256" key="6">
    <source>
        <dbReference type="ARBA" id="ARBA00022737"/>
    </source>
</evidence>
<keyword evidence="4" id="KW-0808">Transferase</keyword>
<dbReference type="InterPro" id="IPR011009">
    <property type="entry name" value="Kinase-like_dom_sf"/>
</dbReference>
<dbReference type="CDD" id="cd00051">
    <property type="entry name" value="EFh"/>
    <property type="match status" value="1"/>
</dbReference>
<feature type="compositionally biased region" description="Low complexity" evidence="15">
    <location>
        <begin position="154"/>
        <end position="178"/>
    </location>
</feature>
<keyword evidence="6" id="KW-0677">Repeat</keyword>
<evidence type="ECO:0000256" key="7">
    <source>
        <dbReference type="ARBA" id="ARBA00022741"/>
    </source>
</evidence>
<dbReference type="GO" id="GO:0005509">
    <property type="term" value="F:calcium ion binding"/>
    <property type="evidence" value="ECO:0007669"/>
    <property type="project" value="InterPro"/>
</dbReference>
<dbReference type="EC" id="2.7.11.1" evidence="2"/>
<feature type="compositionally biased region" description="Basic and acidic residues" evidence="15">
    <location>
        <begin position="297"/>
        <end position="308"/>
    </location>
</feature>
<reference evidence="18 19" key="1">
    <citation type="submission" date="2014-11" db="EMBL/GenBank/DDBJ databases">
        <authorList>
            <person name="Zhu J."/>
            <person name="Qi W."/>
            <person name="Song R."/>
        </authorList>
    </citation>
    <scope>NUCLEOTIDE SEQUENCE [LARGE SCALE GENOMIC DNA]</scope>
</reference>
<evidence type="ECO:0000259" key="16">
    <source>
        <dbReference type="PROSITE" id="PS50011"/>
    </source>
</evidence>
<dbReference type="Gene3D" id="1.10.238.10">
    <property type="entry name" value="EF-hand"/>
    <property type="match status" value="1"/>
</dbReference>
<evidence type="ECO:0000256" key="10">
    <source>
        <dbReference type="ARBA" id="ARBA00022840"/>
    </source>
</evidence>
<dbReference type="PROSITE" id="PS00108">
    <property type="entry name" value="PROTEIN_KINASE_ST"/>
    <property type="match status" value="1"/>
</dbReference>
<dbReference type="EMBL" id="CDMY01001064">
    <property type="protein sequence ID" value="CEM40066.1"/>
    <property type="molecule type" value="Genomic_DNA"/>
</dbReference>
<accession>A0A0G4H847</accession>
<dbReference type="InterPro" id="IPR017441">
    <property type="entry name" value="Protein_kinase_ATP_BS"/>
</dbReference>
<dbReference type="InterPro" id="IPR050205">
    <property type="entry name" value="CDPK_Ser/Thr_kinases"/>
</dbReference>
<keyword evidence="19" id="KW-1185">Reference proteome</keyword>
<keyword evidence="3" id="KW-0723">Serine/threonine-protein kinase</keyword>
<dbReference type="FunFam" id="3.30.200.20:FF:000315">
    <property type="entry name" value="Calcium-dependent protein kinase 3"/>
    <property type="match status" value="1"/>
</dbReference>
<feature type="binding site" evidence="14">
    <location>
        <position position="378"/>
    </location>
    <ligand>
        <name>ATP</name>
        <dbReference type="ChEBI" id="CHEBI:30616"/>
    </ligand>
</feature>